<dbReference type="InterPro" id="IPR046345">
    <property type="entry name" value="TraB_PrgY-like"/>
</dbReference>
<dbReference type="EnsemblPlants" id="Zm00001eb037540_T004">
    <property type="protein sequence ID" value="Zm00001eb037540_P004"/>
    <property type="gene ID" value="Zm00001eb037540"/>
</dbReference>
<dbReference type="AlphaFoldDB" id="A0A804LUJ5"/>
<reference evidence="3" key="1">
    <citation type="submission" date="2015-12" db="EMBL/GenBank/DDBJ databases">
        <title>Update maize B73 reference genome by single molecule sequencing technologies.</title>
        <authorList>
            <consortium name="Maize Genome Sequencing Project"/>
            <person name="Ware D."/>
        </authorList>
    </citation>
    <scope>NUCLEOTIDE SEQUENCE [LARGE SCALE GENOMIC DNA]</scope>
    <source>
        <strain evidence="3">cv. B73</strain>
    </source>
</reference>
<evidence type="ECO:0008006" key="5">
    <source>
        <dbReference type="Google" id="ProtNLM"/>
    </source>
</evidence>
<reference evidence="2" key="3">
    <citation type="submission" date="2021-05" db="UniProtKB">
        <authorList>
            <consortium name="EnsemblPlants"/>
        </authorList>
    </citation>
    <scope>IDENTIFICATION</scope>
    <source>
        <strain evidence="2">cv. B73</strain>
    </source>
</reference>
<organism evidence="2 3">
    <name type="scientific">Zea mays</name>
    <name type="common">Maize</name>
    <dbReference type="NCBI Taxonomy" id="4577"/>
    <lineage>
        <taxon>Eukaryota</taxon>
        <taxon>Viridiplantae</taxon>
        <taxon>Streptophyta</taxon>
        <taxon>Embryophyta</taxon>
        <taxon>Tracheophyta</taxon>
        <taxon>Spermatophyta</taxon>
        <taxon>Magnoliopsida</taxon>
        <taxon>Liliopsida</taxon>
        <taxon>Poales</taxon>
        <taxon>Poaceae</taxon>
        <taxon>PACMAD clade</taxon>
        <taxon>Panicoideae</taxon>
        <taxon>Andropogonodae</taxon>
        <taxon>Andropogoneae</taxon>
        <taxon>Tripsacinae</taxon>
        <taxon>Zea</taxon>
    </lineage>
</organism>
<gene>
    <name evidence="2" type="primary">LOC103643119</name>
</gene>
<evidence type="ECO:0007829" key="4">
    <source>
        <dbReference type="PeptideAtlas" id="A0A804LUJ5"/>
    </source>
</evidence>
<feature type="compositionally biased region" description="Low complexity" evidence="1">
    <location>
        <begin position="51"/>
        <end position="67"/>
    </location>
</feature>
<dbReference type="Gramene" id="Zm00001eb037540_T004">
    <property type="protein sequence ID" value="Zm00001eb037540_P004"/>
    <property type="gene ID" value="Zm00001eb037540"/>
</dbReference>
<dbReference type="PANTHER" id="PTHR21530">
    <property type="entry name" value="PHEROMONE SHUTDOWN PROTEIN"/>
    <property type="match status" value="1"/>
</dbReference>
<name>A0A804LUJ5_MAIZE</name>
<dbReference type="FunCoup" id="A0A804LUJ5">
    <property type="interactions" value="941"/>
</dbReference>
<feature type="region of interest" description="Disordered" evidence="1">
    <location>
        <begin position="32"/>
        <end position="67"/>
    </location>
</feature>
<dbReference type="Pfam" id="PF01963">
    <property type="entry name" value="TraB_PrgY_gumN"/>
    <property type="match status" value="1"/>
</dbReference>
<dbReference type="PANTHER" id="PTHR21530:SF0">
    <property type="entry name" value="TRAB FAMILY PROTEIN"/>
    <property type="match status" value="1"/>
</dbReference>
<evidence type="ECO:0000256" key="1">
    <source>
        <dbReference type="SAM" id="MobiDB-lite"/>
    </source>
</evidence>
<protein>
    <recommendedName>
        <fullName evidence="5">TraB domain-containing protein</fullName>
    </recommendedName>
</protein>
<sequence>MYVRPISMELAERITARERDCRRSRFHIPFISSPRRAAAPAPPSNQMRSRPASMAAGPTPSAAAASLRPPPPCFDYRAAVLADTRAAAAGNPALAGLIESGALVRVPRRRFGPVPAWRPPDFVEPEDVWILGTSHLSRDSVADVERVLRAVQPDNVVVELCRSRAGIMYASSDSSDEPLLKSNMFSLGGSKFFGAVSRSINLGGQSALALRLLLAVFSSKIASSANRPFGEEFRAARRVSEDIGAQLVLGDRPIEITLERAWKSLTWDQKAKLLISLFRGITSKTHTPQDEKAAVSPYELYEKLSTSYPALLQPLIHERDMVRAWFRTVTYIRLWTILQSPMFLVTQLNSLDALLQFLAWSLKRSKAVNKSRTVVGVVGKGHINGIVYALISDQGDLRFRDLVGRASSDTWVSSLVKGLVRDTVIGLVLWALYEQLQAVL</sequence>
<dbReference type="InParanoid" id="A0A804LUJ5"/>
<reference evidence="2" key="2">
    <citation type="submission" date="2019-07" db="EMBL/GenBank/DDBJ databases">
        <authorList>
            <person name="Seetharam A."/>
            <person name="Woodhouse M."/>
            <person name="Cannon E."/>
        </authorList>
    </citation>
    <scope>NUCLEOTIDE SEQUENCE [LARGE SCALE GENOMIC DNA]</scope>
    <source>
        <strain evidence="2">cv. B73</strain>
    </source>
</reference>
<dbReference type="Proteomes" id="UP000007305">
    <property type="component" value="Chromosome 1"/>
</dbReference>
<dbReference type="InterPro" id="IPR002816">
    <property type="entry name" value="TraB/PrgY/GumN_fam"/>
</dbReference>
<accession>A0A804LUJ5</accession>
<keyword evidence="3" id="KW-1185">Reference proteome</keyword>
<keyword evidence="4" id="KW-1267">Proteomics identification</keyword>
<evidence type="ECO:0000313" key="3">
    <source>
        <dbReference type="Proteomes" id="UP000007305"/>
    </source>
</evidence>
<evidence type="ECO:0000313" key="2">
    <source>
        <dbReference type="EnsemblPlants" id="Zm00001eb037540_P004"/>
    </source>
</evidence>
<proteinExistence type="evidence at protein level"/>
<dbReference type="CDD" id="cd14726">
    <property type="entry name" value="TraB_PrgY-like"/>
    <property type="match status" value="1"/>
</dbReference>